<keyword evidence="3" id="KW-1185">Reference proteome</keyword>
<evidence type="ECO:0000259" key="1">
    <source>
        <dbReference type="Pfam" id="PF01850"/>
    </source>
</evidence>
<dbReference type="SUPFAM" id="SSF88723">
    <property type="entry name" value="PIN domain-like"/>
    <property type="match status" value="1"/>
</dbReference>
<organism evidence="2 3">
    <name type="scientific">Oryzicola mucosus</name>
    <dbReference type="NCBI Taxonomy" id="2767425"/>
    <lineage>
        <taxon>Bacteria</taxon>
        <taxon>Pseudomonadati</taxon>
        <taxon>Pseudomonadota</taxon>
        <taxon>Alphaproteobacteria</taxon>
        <taxon>Hyphomicrobiales</taxon>
        <taxon>Phyllobacteriaceae</taxon>
        <taxon>Oryzicola</taxon>
    </lineage>
</organism>
<dbReference type="CDD" id="cd09874">
    <property type="entry name" value="PIN_MT3492-like"/>
    <property type="match status" value="1"/>
</dbReference>
<dbReference type="Gene3D" id="3.40.50.1010">
    <property type="entry name" value="5'-nuclease"/>
    <property type="match status" value="1"/>
</dbReference>
<evidence type="ECO:0000313" key="2">
    <source>
        <dbReference type="EMBL" id="MBD0415433.1"/>
    </source>
</evidence>
<sequence length="141" mass="15405">MVYVDTSILVSALTVETRSLEMQQWLIAASQTDGVLISEWTITEFSSALSVKERTGQLTWEGRGSALQSFRALIRDTFEVRTVTRQHFLFAAGLSDQSKIGFRASDALHAAVVILEQVTLATLDRRLAAAMNEGGASCLVP</sequence>
<name>A0A8J6PWG9_9HYPH</name>
<feature type="domain" description="PIN" evidence="1">
    <location>
        <begin position="2"/>
        <end position="129"/>
    </location>
</feature>
<dbReference type="RefSeq" id="WP_188164852.1">
    <property type="nucleotide sequence ID" value="NZ_JACVVX010000003.1"/>
</dbReference>
<reference evidence="2" key="1">
    <citation type="submission" date="2020-09" db="EMBL/GenBank/DDBJ databases">
        <title>Genome seq and assembly of Tianweitania sp.</title>
        <authorList>
            <person name="Chhetri G."/>
        </authorList>
    </citation>
    <scope>NUCLEOTIDE SEQUENCE</scope>
    <source>
        <strain evidence="2">Rool2</strain>
    </source>
</reference>
<protein>
    <submittedName>
        <fullName evidence="2">Type II toxin-antitoxin system VapC family toxin</fullName>
    </submittedName>
</protein>
<dbReference type="EMBL" id="JACVVX010000003">
    <property type="protein sequence ID" value="MBD0415433.1"/>
    <property type="molecule type" value="Genomic_DNA"/>
</dbReference>
<dbReference type="Pfam" id="PF01850">
    <property type="entry name" value="PIN"/>
    <property type="match status" value="1"/>
</dbReference>
<dbReference type="InterPro" id="IPR029060">
    <property type="entry name" value="PIN-like_dom_sf"/>
</dbReference>
<dbReference type="AlphaFoldDB" id="A0A8J6PWG9"/>
<comment type="caution">
    <text evidence="2">The sequence shown here is derived from an EMBL/GenBank/DDBJ whole genome shotgun (WGS) entry which is preliminary data.</text>
</comment>
<dbReference type="Proteomes" id="UP000643405">
    <property type="component" value="Unassembled WGS sequence"/>
</dbReference>
<gene>
    <name evidence="2" type="ORF">ICI42_12260</name>
</gene>
<accession>A0A8J6PWG9</accession>
<proteinExistence type="predicted"/>
<evidence type="ECO:0000313" key="3">
    <source>
        <dbReference type="Proteomes" id="UP000643405"/>
    </source>
</evidence>
<dbReference type="InterPro" id="IPR002716">
    <property type="entry name" value="PIN_dom"/>
</dbReference>